<dbReference type="InterPro" id="IPR023346">
    <property type="entry name" value="Lysozyme-like_dom_sf"/>
</dbReference>
<accession>A0A0V8QCE1</accession>
<keyword evidence="22" id="KW-0961">Cell wall biogenesis/degradation</keyword>
<evidence type="ECO:0000256" key="16">
    <source>
        <dbReference type="ARBA" id="ARBA00022968"/>
    </source>
</evidence>
<dbReference type="EC" id="3.4.16.4" evidence="6"/>
<evidence type="ECO:0000313" key="31">
    <source>
        <dbReference type="EMBL" id="KSV58267.1"/>
    </source>
</evidence>
<evidence type="ECO:0000256" key="21">
    <source>
        <dbReference type="ARBA" id="ARBA00023268"/>
    </source>
</evidence>
<evidence type="ECO:0000256" key="12">
    <source>
        <dbReference type="ARBA" id="ARBA00022679"/>
    </source>
</evidence>
<evidence type="ECO:0000256" key="14">
    <source>
        <dbReference type="ARBA" id="ARBA00022801"/>
    </source>
</evidence>
<evidence type="ECO:0000256" key="1">
    <source>
        <dbReference type="ARBA" id="ARBA00002624"/>
    </source>
</evidence>
<keyword evidence="14" id="KW-0378">Hydrolase</keyword>
<dbReference type="AlphaFoldDB" id="A0A0V8QCE1"/>
<evidence type="ECO:0000256" key="17">
    <source>
        <dbReference type="ARBA" id="ARBA00022984"/>
    </source>
</evidence>
<evidence type="ECO:0000256" key="25">
    <source>
        <dbReference type="ARBA" id="ARBA00049902"/>
    </source>
</evidence>
<comment type="pathway">
    <text evidence="3">Cell wall biogenesis; peptidoglycan biosynthesis.</text>
</comment>
<keyword evidence="18 28" id="KW-1133">Transmembrane helix</keyword>
<keyword evidence="21" id="KW-0511">Multifunctional enzyme</keyword>
<dbReference type="GO" id="GO:0006508">
    <property type="term" value="P:proteolysis"/>
    <property type="evidence" value="ECO:0007669"/>
    <property type="project" value="UniProtKB-KW"/>
</dbReference>
<dbReference type="GO" id="GO:0008360">
    <property type="term" value="P:regulation of cell shape"/>
    <property type="evidence" value="ECO:0007669"/>
    <property type="project" value="UniProtKB-KW"/>
</dbReference>
<dbReference type="InterPro" id="IPR001264">
    <property type="entry name" value="Glyco_trans_51"/>
</dbReference>
<dbReference type="GO" id="GO:0071555">
    <property type="term" value="P:cell wall organization"/>
    <property type="evidence" value="ECO:0007669"/>
    <property type="project" value="UniProtKB-KW"/>
</dbReference>
<dbReference type="GO" id="GO:0008658">
    <property type="term" value="F:penicillin binding"/>
    <property type="evidence" value="ECO:0007669"/>
    <property type="project" value="InterPro"/>
</dbReference>
<protein>
    <recommendedName>
        <fullName evidence="7">Penicillin-binding protein 1A</fullName>
        <ecNumber evidence="24">2.4.99.28</ecNumber>
        <ecNumber evidence="6">3.4.16.4</ecNumber>
    </recommendedName>
</protein>
<keyword evidence="10" id="KW-0645">Protease</keyword>
<evidence type="ECO:0000259" key="30">
    <source>
        <dbReference type="Pfam" id="PF00912"/>
    </source>
</evidence>
<dbReference type="FunFam" id="1.10.3810.10:FF:000001">
    <property type="entry name" value="Penicillin-binding protein 1A"/>
    <property type="match status" value="1"/>
</dbReference>
<dbReference type="InterPro" id="IPR050396">
    <property type="entry name" value="Glycosyltr_51/Transpeptidase"/>
</dbReference>
<comment type="catalytic activity">
    <reaction evidence="23">
        <text>Preferential cleavage: (Ac)2-L-Lys-D-Ala-|-D-Ala. Also transpeptidation of peptidyl-alanyl moieties that are N-acyl substituents of D-alanine.</text>
        <dbReference type="EC" id="3.4.16.4"/>
    </reaction>
</comment>
<proteinExistence type="inferred from homology"/>
<dbReference type="Pfam" id="PF00912">
    <property type="entry name" value="Transgly"/>
    <property type="match status" value="1"/>
</dbReference>
<comment type="subcellular location">
    <subcellularLocation>
        <location evidence="2">Cell membrane</location>
        <topology evidence="2">Single-pass type II membrane protein</topology>
    </subcellularLocation>
</comment>
<dbReference type="SUPFAM" id="SSF56601">
    <property type="entry name" value="beta-lactamase/transpeptidase-like"/>
    <property type="match status" value="1"/>
</dbReference>
<dbReference type="SUPFAM" id="SSF53955">
    <property type="entry name" value="Lysozyme-like"/>
    <property type="match status" value="1"/>
</dbReference>
<keyword evidence="12" id="KW-0808">Transferase</keyword>
<sequence length="783" mass="87545">MLPIFKDWGTKMKIIRYGWKCLAAVLRGIYLALRFFVLTVLTVVIVVAACLVYKYYPEIKVYWDDAVELVSESTAEDFVGTGKGMVYAADGTVIAELKSDQNCEYVQWDDIPQEVKDAIVAIEDRRFYSHHGVDWLSTAKAAILLVKNKGEITRGGSTITQQLARNVYLTFEQSYERKIKEMFVALQLEKKYSKNQILEFYLNNINYGNSLYGIQSASLGYYGKECKDLTLDEVVTLCAIPNNPTYYNPISNPKNTASRRNVILKEMLNNEMITDAEYEKASNTAIKVKAQTKKLYNYEASYAIDCAVREVMKSQGFNFLYSFSSDEGYSKYREVYNSTYESAKKTLIRKGYKVYTTIDLKKQKVAQKALDEVLTNFKEKKDGIYSMQGAVTVVDNNTGKVVAVVGGRTQNTGTYTLNRAFQSYRQPGSSIKPLAVYTKALELGYEPESIVEDKKIADGPSNSGGSYAGRIRLEQAVWQSKNSVAWQLFTQMGCKKSLEKLQSMHFARIVPSDYYPPAALGGLTYGSTTVEMASGYAALVNDGTWREPTCIDKITTNGGVTLITTQETEQVYTKDASRKMVQILEGVAKYGTARALKLDSSIPVMCKTGTTNEQRSAWFCGSTPSYAVAVYVGYDDNRKTSVLWGSTYPLQVWQSVQEGINKKNQPAFKAPQKKELPAEAEEDKGVTQDTVKPIIEKPKSTKTPEHKPTKTSEPTETEVPEPAETETPVETETPEPEMPEVPIEPVETEIPEPELPSVEPDTPEPDVPAESTIPEEPSENIEN</sequence>
<comment type="function">
    <text evidence="1">Cell wall formation. Synthesis of cross-linked peptidoglycan from the lipid intermediates. The enzyme has a penicillin-insensitive transglycosylase N-terminal domain (formation of linear glycan strands) and a penicillin-sensitive transpeptidase C-terminal domain (cross-linking of the peptide subunits).</text>
</comment>
<keyword evidence="19 28" id="KW-0472">Membrane</keyword>
<dbReference type="PANTHER" id="PTHR32282:SF33">
    <property type="entry name" value="PEPTIDOGLYCAN GLYCOSYLTRANSFERASE"/>
    <property type="match status" value="1"/>
</dbReference>
<dbReference type="Gene3D" id="1.10.3810.10">
    <property type="entry name" value="Biosynthetic peptidoglycan transglycosylase-like"/>
    <property type="match status" value="1"/>
</dbReference>
<gene>
    <name evidence="31" type="ORF">ASU35_13470</name>
</gene>
<comment type="similarity">
    <text evidence="5">In the N-terminal section; belongs to the glycosyltransferase 51 family.</text>
</comment>
<dbReference type="GO" id="GO:0046677">
    <property type="term" value="P:response to antibiotic"/>
    <property type="evidence" value="ECO:0007669"/>
    <property type="project" value="UniProtKB-KW"/>
</dbReference>
<evidence type="ECO:0000256" key="28">
    <source>
        <dbReference type="SAM" id="Phobius"/>
    </source>
</evidence>
<evidence type="ECO:0000256" key="13">
    <source>
        <dbReference type="ARBA" id="ARBA00022692"/>
    </source>
</evidence>
<keyword evidence="32" id="KW-1185">Reference proteome</keyword>
<keyword evidence="15" id="KW-0133">Cell shape</keyword>
<dbReference type="InterPro" id="IPR001460">
    <property type="entry name" value="PCN-bd_Tpept"/>
</dbReference>
<keyword evidence="20" id="KW-0046">Antibiotic resistance</keyword>
<feature type="region of interest" description="Disordered" evidence="27">
    <location>
        <begin position="664"/>
        <end position="783"/>
    </location>
</feature>
<feature type="domain" description="Glycosyl transferase family 51" evidence="30">
    <location>
        <begin position="90"/>
        <end position="267"/>
    </location>
</feature>
<evidence type="ECO:0000256" key="3">
    <source>
        <dbReference type="ARBA" id="ARBA00004752"/>
    </source>
</evidence>
<evidence type="ECO:0000256" key="4">
    <source>
        <dbReference type="ARBA" id="ARBA00007090"/>
    </source>
</evidence>
<evidence type="ECO:0000313" key="32">
    <source>
        <dbReference type="Proteomes" id="UP000054874"/>
    </source>
</evidence>
<feature type="compositionally biased region" description="Basic and acidic residues" evidence="27">
    <location>
        <begin position="694"/>
        <end position="710"/>
    </location>
</feature>
<feature type="domain" description="Penicillin-binding protein transpeptidase" evidence="29">
    <location>
        <begin position="389"/>
        <end position="634"/>
    </location>
</feature>
<organism evidence="31 32">
    <name type="scientific">Acetivibrio ethanolgignens</name>
    <dbReference type="NCBI Taxonomy" id="290052"/>
    <lineage>
        <taxon>Bacteria</taxon>
        <taxon>Bacillati</taxon>
        <taxon>Bacillota</taxon>
        <taxon>Clostridia</taxon>
        <taxon>Eubacteriales</taxon>
        <taxon>Oscillospiraceae</taxon>
        <taxon>Acetivibrio</taxon>
    </lineage>
</organism>
<dbReference type="InterPro" id="IPR036950">
    <property type="entry name" value="PBP_transglycosylase"/>
</dbReference>
<evidence type="ECO:0000256" key="27">
    <source>
        <dbReference type="SAM" id="MobiDB-lite"/>
    </source>
</evidence>
<feature type="transmembrane region" description="Helical" evidence="28">
    <location>
        <begin position="21"/>
        <end position="49"/>
    </location>
</feature>
<dbReference type="EMBL" id="LNAM01000178">
    <property type="protein sequence ID" value="KSV58267.1"/>
    <property type="molecule type" value="Genomic_DNA"/>
</dbReference>
<dbReference type="InterPro" id="IPR012338">
    <property type="entry name" value="Beta-lactam/transpept-like"/>
</dbReference>
<evidence type="ECO:0000256" key="9">
    <source>
        <dbReference type="ARBA" id="ARBA00022645"/>
    </source>
</evidence>
<evidence type="ECO:0000256" key="26">
    <source>
        <dbReference type="ARBA" id="ARBA00060592"/>
    </source>
</evidence>
<evidence type="ECO:0000256" key="22">
    <source>
        <dbReference type="ARBA" id="ARBA00023316"/>
    </source>
</evidence>
<dbReference type="GO" id="GO:0009252">
    <property type="term" value="P:peptidoglycan biosynthetic process"/>
    <property type="evidence" value="ECO:0007669"/>
    <property type="project" value="UniProtKB-UniPathway"/>
</dbReference>
<evidence type="ECO:0000256" key="11">
    <source>
        <dbReference type="ARBA" id="ARBA00022676"/>
    </source>
</evidence>
<dbReference type="UniPathway" id="UPA00219"/>
<dbReference type="GO" id="GO:0005886">
    <property type="term" value="C:plasma membrane"/>
    <property type="evidence" value="ECO:0007669"/>
    <property type="project" value="UniProtKB-SubCell"/>
</dbReference>
<dbReference type="PANTHER" id="PTHR32282">
    <property type="entry name" value="BINDING PROTEIN TRANSPEPTIDASE, PUTATIVE-RELATED"/>
    <property type="match status" value="1"/>
</dbReference>
<keyword evidence="17" id="KW-0573">Peptidoglycan synthesis</keyword>
<evidence type="ECO:0000256" key="20">
    <source>
        <dbReference type="ARBA" id="ARBA00023251"/>
    </source>
</evidence>
<comment type="similarity">
    <text evidence="4">In the C-terminal section; belongs to the transpeptidase family.</text>
</comment>
<evidence type="ECO:0000256" key="8">
    <source>
        <dbReference type="ARBA" id="ARBA00022475"/>
    </source>
</evidence>
<dbReference type="GO" id="GO:0008955">
    <property type="term" value="F:peptidoglycan glycosyltransferase activity"/>
    <property type="evidence" value="ECO:0007669"/>
    <property type="project" value="UniProtKB-EC"/>
</dbReference>
<evidence type="ECO:0000259" key="29">
    <source>
        <dbReference type="Pfam" id="PF00905"/>
    </source>
</evidence>
<keyword evidence="13 28" id="KW-0812">Transmembrane</keyword>
<dbReference type="EC" id="2.4.99.28" evidence="24"/>
<dbReference type="GO" id="GO:0009002">
    <property type="term" value="F:serine-type D-Ala-D-Ala carboxypeptidase activity"/>
    <property type="evidence" value="ECO:0007669"/>
    <property type="project" value="UniProtKB-EC"/>
</dbReference>
<name>A0A0V8QCE1_9FIRM</name>
<evidence type="ECO:0000256" key="19">
    <source>
        <dbReference type="ARBA" id="ARBA00023136"/>
    </source>
</evidence>
<dbReference type="Proteomes" id="UP000054874">
    <property type="component" value="Unassembled WGS sequence"/>
</dbReference>
<evidence type="ECO:0000256" key="7">
    <source>
        <dbReference type="ARBA" id="ARBA00018638"/>
    </source>
</evidence>
<evidence type="ECO:0000256" key="2">
    <source>
        <dbReference type="ARBA" id="ARBA00004401"/>
    </source>
</evidence>
<evidence type="ECO:0000256" key="18">
    <source>
        <dbReference type="ARBA" id="ARBA00022989"/>
    </source>
</evidence>
<keyword evidence="16" id="KW-0735">Signal-anchor</keyword>
<evidence type="ECO:0000256" key="23">
    <source>
        <dbReference type="ARBA" id="ARBA00034000"/>
    </source>
</evidence>
<evidence type="ECO:0000256" key="5">
    <source>
        <dbReference type="ARBA" id="ARBA00007739"/>
    </source>
</evidence>
<feature type="compositionally biased region" description="Acidic residues" evidence="27">
    <location>
        <begin position="715"/>
        <end position="738"/>
    </location>
</feature>
<keyword evidence="8" id="KW-1003">Cell membrane</keyword>
<dbReference type="Gene3D" id="3.40.710.10">
    <property type="entry name" value="DD-peptidase/beta-lactamase superfamily"/>
    <property type="match status" value="1"/>
</dbReference>
<reference evidence="31 32" key="1">
    <citation type="submission" date="2015-11" db="EMBL/GenBank/DDBJ databases">
        <title>Butyribacter intestini gen. nov., sp. nov., a butyric acid-producing bacterium of the family Lachnospiraceae isolated from the human faeces.</title>
        <authorList>
            <person name="Zou Y."/>
            <person name="Xue W."/>
            <person name="Luo G."/>
            <person name="Lv M."/>
        </authorList>
    </citation>
    <scope>NUCLEOTIDE SEQUENCE [LARGE SCALE GENOMIC DNA]</scope>
    <source>
        <strain evidence="31 32">ACET-33324</strain>
    </source>
</reference>
<comment type="catalytic activity">
    <reaction evidence="25">
        <text>[GlcNAc-(1-&gt;4)-Mur2Ac(oyl-L-Ala-gamma-D-Glu-L-Lys-D-Ala-D-Ala)](n)-di-trans,octa-cis-undecaprenyl diphosphate + beta-D-GlcNAc-(1-&gt;4)-Mur2Ac(oyl-L-Ala-gamma-D-Glu-L-Lys-D-Ala-D-Ala)-di-trans,octa-cis-undecaprenyl diphosphate = [GlcNAc-(1-&gt;4)-Mur2Ac(oyl-L-Ala-gamma-D-Glu-L-Lys-D-Ala-D-Ala)](n+1)-di-trans,octa-cis-undecaprenyl diphosphate + di-trans,octa-cis-undecaprenyl diphosphate + H(+)</text>
        <dbReference type="Rhea" id="RHEA:23708"/>
        <dbReference type="Rhea" id="RHEA-COMP:9602"/>
        <dbReference type="Rhea" id="RHEA-COMP:9603"/>
        <dbReference type="ChEBI" id="CHEBI:15378"/>
        <dbReference type="ChEBI" id="CHEBI:58405"/>
        <dbReference type="ChEBI" id="CHEBI:60033"/>
        <dbReference type="ChEBI" id="CHEBI:78435"/>
        <dbReference type="EC" id="2.4.99.28"/>
    </reaction>
</comment>
<evidence type="ECO:0000256" key="10">
    <source>
        <dbReference type="ARBA" id="ARBA00022670"/>
    </source>
</evidence>
<comment type="pathway">
    <text evidence="26">Glycan biosynthesis.</text>
</comment>
<evidence type="ECO:0000256" key="6">
    <source>
        <dbReference type="ARBA" id="ARBA00012448"/>
    </source>
</evidence>
<keyword evidence="11" id="KW-0328">Glycosyltransferase</keyword>
<dbReference type="STRING" id="290052.ASU35_13470"/>
<evidence type="ECO:0000256" key="15">
    <source>
        <dbReference type="ARBA" id="ARBA00022960"/>
    </source>
</evidence>
<keyword evidence="9" id="KW-0121">Carboxypeptidase</keyword>
<dbReference type="Pfam" id="PF00905">
    <property type="entry name" value="Transpeptidase"/>
    <property type="match status" value="1"/>
</dbReference>
<comment type="caution">
    <text evidence="31">The sequence shown here is derived from an EMBL/GenBank/DDBJ whole genome shotgun (WGS) entry which is preliminary data.</text>
</comment>
<evidence type="ECO:0000256" key="24">
    <source>
        <dbReference type="ARBA" id="ARBA00044770"/>
    </source>
</evidence>